<comment type="caution">
    <text evidence="3">The sequence shown here is derived from an EMBL/GenBank/DDBJ whole genome shotgun (WGS) entry which is preliminary data.</text>
</comment>
<feature type="compositionally biased region" description="Basic and acidic residues" evidence="1">
    <location>
        <begin position="202"/>
        <end position="222"/>
    </location>
</feature>
<proteinExistence type="predicted"/>
<dbReference type="InterPro" id="IPR021109">
    <property type="entry name" value="Peptidase_aspartic_dom_sf"/>
</dbReference>
<evidence type="ECO:0000259" key="2">
    <source>
        <dbReference type="Pfam" id="PF03732"/>
    </source>
</evidence>
<dbReference type="Proteomes" id="UP000265520">
    <property type="component" value="Unassembled WGS sequence"/>
</dbReference>
<feature type="domain" description="Retrotransposon gag" evidence="2">
    <location>
        <begin position="27"/>
        <end position="115"/>
    </location>
</feature>
<feature type="non-terminal residue" evidence="3">
    <location>
        <position position="1"/>
    </location>
</feature>
<evidence type="ECO:0000313" key="4">
    <source>
        <dbReference type="Proteomes" id="UP000265520"/>
    </source>
</evidence>
<dbReference type="Gene3D" id="2.40.70.10">
    <property type="entry name" value="Acid Proteases"/>
    <property type="match status" value="1"/>
</dbReference>
<keyword evidence="4" id="KW-1185">Reference proteome</keyword>
<feature type="compositionally biased region" description="Gly residues" evidence="1">
    <location>
        <begin position="166"/>
        <end position="175"/>
    </location>
</feature>
<dbReference type="CDD" id="cd00303">
    <property type="entry name" value="retropepsin_like"/>
    <property type="match status" value="1"/>
</dbReference>
<name>A0A392N340_9FABA</name>
<gene>
    <name evidence="3" type="ORF">A2U01_0013860</name>
</gene>
<dbReference type="EMBL" id="LXQA010023766">
    <property type="protein sequence ID" value="MCH92914.1"/>
    <property type="molecule type" value="Genomic_DNA"/>
</dbReference>
<organism evidence="3 4">
    <name type="scientific">Trifolium medium</name>
    <dbReference type="NCBI Taxonomy" id="97028"/>
    <lineage>
        <taxon>Eukaryota</taxon>
        <taxon>Viridiplantae</taxon>
        <taxon>Streptophyta</taxon>
        <taxon>Embryophyta</taxon>
        <taxon>Tracheophyta</taxon>
        <taxon>Spermatophyta</taxon>
        <taxon>Magnoliopsida</taxon>
        <taxon>eudicotyledons</taxon>
        <taxon>Gunneridae</taxon>
        <taxon>Pentapetalae</taxon>
        <taxon>rosids</taxon>
        <taxon>fabids</taxon>
        <taxon>Fabales</taxon>
        <taxon>Fabaceae</taxon>
        <taxon>Papilionoideae</taxon>
        <taxon>50 kb inversion clade</taxon>
        <taxon>NPAAA clade</taxon>
        <taxon>Hologalegina</taxon>
        <taxon>IRL clade</taxon>
        <taxon>Trifolieae</taxon>
        <taxon>Trifolium</taxon>
    </lineage>
</organism>
<accession>A0A392N340</accession>
<evidence type="ECO:0000256" key="1">
    <source>
        <dbReference type="SAM" id="MobiDB-lite"/>
    </source>
</evidence>
<protein>
    <submittedName>
        <fullName evidence="3">Retrotransposon gag protein</fullName>
    </submittedName>
</protein>
<dbReference type="Pfam" id="PF03732">
    <property type="entry name" value="Retrotrans_gag"/>
    <property type="match status" value="1"/>
</dbReference>
<evidence type="ECO:0000313" key="3">
    <source>
        <dbReference type="EMBL" id="MCH92914.1"/>
    </source>
</evidence>
<feature type="region of interest" description="Disordered" evidence="1">
    <location>
        <begin position="162"/>
        <end position="223"/>
    </location>
</feature>
<dbReference type="InterPro" id="IPR005162">
    <property type="entry name" value="Retrotrans_gag_dom"/>
</dbReference>
<reference evidence="3 4" key="1">
    <citation type="journal article" date="2018" name="Front. Plant Sci.">
        <title>Red Clover (Trifolium pratense) and Zigzag Clover (T. medium) - A Picture of Genomic Similarities and Differences.</title>
        <authorList>
            <person name="Dluhosova J."/>
            <person name="Istvanek J."/>
            <person name="Nedelnik J."/>
            <person name="Repkova J."/>
        </authorList>
    </citation>
    <scope>NUCLEOTIDE SEQUENCE [LARGE SCALE GENOMIC DNA]</scope>
    <source>
        <strain evidence="4">cv. 10/8</strain>
        <tissue evidence="3">Leaf</tissue>
    </source>
</reference>
<sequence length="357" mass="39793">IDPAGWISRAEIYFRVQETPPEIKVSLAQVCMEGSTIHFFNSIVDEDLTLTWEGLKEALLERYGGIGEGDVYEQLTALRQKGTVEEYITEFEYLTAQIPRLPDKQFQGYFLHGLRGEIRGKVRSLAVLGSMSRAKLLQVARMVEREVKGDIGSGYSRGSRSSGYGFKAGGNGSGRTGNSDWVMVKGGQERGPTVGDKGGIGPKHDKPAQNENRRSGARDRGFSHLTYPELLERKQKGLCFKRGGPFHPMHQCPDKQLRVLIVEEGDEEPGREQILAVEVDEDEEEAEGEISVMSFMNLNEQAKMKPQTMMLQGRIHEVPVLILIDSGATHNFIDQKALQGDRSDLGRFQGKLFSSFV</sequence>
<dbReference type="AlphaFoldDB" id="A0A392N340"/>